<dbReference type="NCBIfam" id="TIGR01646">
    <property type="entry name" value="vgr_GE"/>
    <property type="match status" value="1"/>
</dbReference>
<dbReference type="RefSeq" id="WP_155174694.1">
    <property type="nucleotide sequence ID" value="NZ_BAAAFL010000053.1"/>
</dbReference>
<dbReference type="Gene3D" id="2.40.50.230">
    <property type="entry name" value="Gp5 N-terminal domain"/>
    <property type="match status" value="1"/>
</dbReference>
<dbReference type="InterPro" id="IPR037026">
    <property type="entry name" value="Vgr_OB-fold_dom_sf"/>
</dbReference>
<reference evidence="2 3" key="1">
    <citation type="submission" date="2019-02" db="EMBL/GenBank/DDBJ databases">
        <authorList>
            <person name="Goldberg S.R."/>
            <person name="Haltli B.A."/>
            <person name="Correa H."/>
            <person name="Russell K.G."/>
        </authorList>
    </citation>
    <scope>NUCLEOTIDE SEQUENCE [LARGE SCALE GENOMIC DNA]</scope>
    <source>
        <strain evidence="2 3">JCM 16186</strain>
    </source>
</reference>
<dbReference type="SUPFAM" id="SSF69255">
    <property type="entry name" value="gp5 N-terminal domain-like"/>
    <property type="match status" value="1"/>
</dbReference>
<dbReference type="EMBL" id="SMLW01000639">
    <property type="protein sequence ID" value="MTI27697.1"/>
    <property type="molecule type" value="Genomic_DNA"/>
</dbReference>
<gene>
    <name evidence="2" type="primary">vgrG</name>
    <name evidence="2" type="ORF">E1163_22255</name>
</gene>
<accession>A0ABW9RU10</accession>
<name>A0ABW9RU10_9BACT</name>
<protein>
    <submittedName>
        <fullName evidence="2">Type VI secretion system tip protein VgrG</fullName>
    </submittedName>
</protein>
<evidence type="ECO:0000313" key="3">
    <source>
        <dbReference type="Proteomes" id="UP000798808"/>
    </source>
</evidence>
<dbReference type="Pfam" id="PF04717">
    <property type="entry name" value="Phage_base_V"/>
    <property type="match status" value="1"/>
</dbReference>
<evidence type="ECO:0000259" key="1">
    <source>
        <dbReference type="Pfam" id="PF04717"/>
    </source>
</evidence>
<sequence>MAQSLSKLTSGLVTYTVLIDGKEIKASYAVLSVNVFKGVNRISVAKLEILDGGTTSEDDFSVSNSKSFNPGKEIEIKAGYDSKEETIFKGVIIKHSLRVSRGSSSLQIECRDIAVSMTIGRKNAVFLDKKDSDIISEIVGNYKVQKKIAATKFQHVEVVQHYVTDWDFVLMRADINGLIVITDDGTLNIQEPDLGGTPVVEVKYGSDMISFSGDIDARSQVSSINGVSWDMANQKIATSSSNSAKDVPQSTLKSSELAKVIGLDKYTLQTAANVPLGVLDSWTAAKHLKSNLSKIKATMKFRGVATVKPGCLLEVTGLSEQFNGKAFVGAVEHRIEDSEWITEVQLGVSSEWYAEETPNIDAPSASGLFPPVKGLQTAIVKQIHEDKDGQYRVKVALPTLEKDNLTIWARLTNFYSTKDAGLFFYPEIEDEVIVGFLNEDPQSAIILGSVYSSKNKPVYTPEQNNYIKGLVTKGQLKIEFDDENKIMTIITPAENKIVLDDKEGMITVMDKNSNKVEMSKDGILMDSPKDITVKAGGNIMMEAKSNIEMKATGDVKTEGMNVTSKGKTKFAAEGAMTEVKGSGQTVIKGGVVMIN</sequence>
<dbReference type="SUPFAM" id="SSF69349">
    <property type="entry name" value="Phage fibre proteins"/>
    <property type="match status" value="1"/>
</dbReference>
<dbReference type="InterPro" id="IPR006531">
    <property type="entry name" value="Gp5/Vgr_OB"/>
</dbReference>
<evidence type="ECO:0000313" key="2">
    <source>
        <dbReference type="EMBL" id="MTI27697.1"/>
    </source>
</evidence>
<keyword evidence="3" id="KW-1185">Reference proteome</keyword>
<dbReference type="SUPFAM" id="SSF69279">
    <property type="entry name" value="Phage tail proteins"/>
    <property type="match status" value="1"/>
</dbReference>
<organism evidence="2 3">
    <name type="scientific">Fulvivirga kasyanovii</name>
    <dbReference type="NCBI Taxonomy" id="396812"/>
    <lineage>
        <taxon>Bacteria</taxon>
        <taxon>Pseudomonadati</taxon>
        <taxon>Bacteroidota</taxon>
        <taxon>Cytophagia</taxon>
        <taxon>Cytophagales</taxon>
        <taxon>Fulvivirgaceae</taxon>
        <taxon>Fulvivirga</taxon>
    </lineage>
</organism>
<feature type="domain" description="Gp5/Type VI secretion system Vgr protein OB-fold" evidence="1">
    <location>
        <begin position="377"/>
        <end position="451"/>
    </location>
</feature>
<comment type="caution">
    <text evidence="2">The sequence shown here is derived from an EMBL/GenBank/DDBJ whole genome shotgun (WGS) entry which is preliminary data.</text>
</comment>
<dbReference type="Proteomes" id="UP000798808">
    <property type="component" value="Unassembled WGS sequence"/>
</dbReference>
<proteinExistence type="predicted"/>
<dbReference type="InterPro" id="IPR006533">
    <property type="entry name" value="T6SS_Vgr_RhsGE"/>
</dbReference>